<dbReference type="PANTHER" id="PTHR36617">
    <property type="entry name" value="PROTEIN, PUTATIVE-RELATED"/>
    <property type="match status" value="1"/>
</dbReference>
<dbReference type="OrthoDB" id="1736633at2759"/>
<organism evidence="1 2">
    <name type="scientific">Artemisia annua</name>
    <name type="common">Sweet wormwood</name>
    <dbReference type="NCBI Taxonomy" id="35608"/>
    <lineage>
        <taxon>Eukaryota</taxon>
        <taxon>Viridiplantae</taxon>
        <taxon>Streptophyta</taxon>
        <taxon>Embryophyta</taxon>
        <taxon>Tracheophyta</taxon>
        <taxon>Spermatophyta</taxon>
        <taxon>Magnoliopsida</taxon>
        <taxon>eudicotyledons</taxon>
        <taxon>Gunneridae</taxon>
        <taxon>Pentapetalae</taxon>
        <taxon>asterids</taxon>
        <taxon>campanulids</taxon>
        <taxon>Asterales</taxon>
        <taxon>Asteraceae</taxon>
        <taxon>Asteroideae</taxon>
        <taxon>Anthemideae</taxon>
        <taxon>Artemisiinae</taxon>
        <taxon>Artemisia</taxon>
    </lineage>
</organism>
<keyword evidence="1" id="KW-0808">Transferase</keyword>
<evidence type="ECO:0000313" key="1">
    <source>
        <dbReference type="EMBL" id="PWA56066.1"/>
    </source>
</evidence>
<reference evidence="1 2" key="1">
    <citation type="journal article" date="2018" name="Mol. Plant">
        <title>The genome of Artemisia annua provides insight into the evolution of Asteraceae family and artemisinin biosynthesis.</title>
        <authorList>
            <person name="Shen Q."/>
            <person name="Zhang L."/>
            <person name="Liao Z."/>
            <person name="Wang S."/>
            <person name="Yan T."/>
            <person name="Shi P."/>
            <person name="Liu M."/>
            <person name="Fu X."/>
            <person name="Pan Q."/>
            <person name="Wang Y."/>
            <person name="Lv Z."/>
            <person name="Lu X."/>
            <person name="Zhang F."/>
            <person name="Jiang W."/>
            <person name="Ma Y."/>
            <person name="Chen M."/>
            <person name="Hao X."/>
            <person name="Li L."/>
            <person name="Tang Y."/>
            <person name="Lv G."/>
            <person name="Zhou Y."/>
            <person name="Sun X."/>
            <person name="Brodelius P.E."/>
            <person name="Rose J.K.C."/>
            <person name="Tang K."/>
        </authorList>
    </citation>
    <scope>NUCLEOTIDE SEQUENCE [LARGE SCALE GENOMIC DNA]</scope>
    <source>
        <strain evidence="2">cv. Huhao1</strain>
        <tissue evidence="1">Leaf</tissue>
    </source>
</reference>
<keyword evidence="1" id="KW-0548">Nucleotidyltransferase</keyword>
<dbReference type="GO" id="GO:0003964">
    <property type="term" value="F:RNA-directed DNA polymerase activity"/>
    <property type="evidence" value="ECO:0007669"/>
    <property type="project" value="UniProtKB-KW"/>
</dbReference>
<keyword evidence="2" id="KW-1185">Reference proteome</keyword>
<proteinExistence type="predicted"/>
<comment type="caution">
    <text evidence="1">The sequence shown here is derived from an EMBL/GenBank/DDBJ whole genome shotgun (WGS) entry which is preliminary data.</text>
</comment>
<accession>A0A2U1M481</accession>
<sequence>MRSNKASWVKWSSLLTVKEKGGLGVSSMFALNSGLMLKWVWRFYSQKTSLWVRIIKAIHGDDGKVGKDIYSGIRSCWLNIVREVKELQIQRINVLDYIHLKLGNGESILFWEEKWSNDSVLKDLFPRLYALESNKLVTVGAN</sequence>
<protein>
    <submittedName>
        <fullName evidence="1">RNA-directed DNA polymerase, eukaryota, Reverse transcriptase zinc-binding domain protein</fullName>
    </submittedName>
</protein>
<gene>
    <name evidence="1" type="ORF">CTI12_AA422040</name>
</gene>
<dbReference type="Proteomes" id="UP000245207">
    <property type="component" value="Unassembled WGS sequence"/>
</dbReference>
<name>A0A2U1M481_ARTAN</name>
<dbReference type="EMBL" id="PKPP01006580">
    <property type="protein sequence ID" value="PWA56066.1"/>
    <property type="molecule type" value="Genomic_DNA"/>
</dbReference>
<keyword evidence="1" id="KW-0695">RNA-directed DNA polymerase</keyword>
<dbReference type="PANTHER" id="PTHR36617:SF15">
    <property type="entry name" value="REVERSE TRANSCRIPTASE ZINC-BINDING DOMAIN-CONTAINING PROTEIN"/>
    <property type="match status" value="1"/>
</dbReference>
<dbReference type="AlphaFoldDB" id="A0A2U1M481"/>
<evidence type="ECO:0000313" key="2">
    <source>
        <dbReference type="Proteomes" id="UP000245207"/>
    </source>
</evidence>